<feature type="binding site" evidence="9">
    <location>
        <position position="19"/>
    </location>
    <ligand>
        <name>NADPH</name>
        <dbReference type="ChEBI" id="CHEBI:57783"/>
    </ligand>
</feature>
<dbReference type="SUPFAM" id="SSF51735">
    <property type="entry name" value="NAD(P)-binding Rossmann-fold domains"/>
    <property type="match status" value="1"/>
</dbReference>
<evidence type="ECO:0000313" key="13">
    <source>
        <dbReference type="EMBL" id="HGT40284.1"/>
    </source>
</evidence>
<dbReference type="AlphaFoldDB" id="A0A7C4QQJ0"/>
<dbReference type="GO" id="GO:0030145">
    <property type="term" value="F:manganese ion binding"/>
    <property type="evidence" value="ECO:0007669"/>
    <property type="project" value="TreeGrafter"/>
</dbReference>
<dbReference type="Pfam" id="PF13288">
    <property type="entry name" value="DXPR_C"/>
    <property type="match status" value="1"/>
</dbReference>
<dbReference type="GO" id="GO:0030604">
    <property type="term" value="F:1-deoxy-D-xylulose-5-phosphate reductoisomerase activity"/>
    <property type="evidence" value="ECO:0007669"/>
    <property type="project" value="UniProtKB-UniRule"/>
</dbReference>
<evidence type="ECO:0000259" key="11">
    <source>
        <dbReference type="Pfam" id="PF08436"/>
    </source>
</evidence>
<feature type="binding site" evidence="9">
    <location>
        <position position="221"/>
    </location>
    <ligand>
        <name>1-deoxy-D-xylulose 5-phosphate</name>
        <dbReference type="ChEBI" id="CHEBI:57792"/>
    </ligand>
</feature>
<evidence type="ECO:0000256" key="8">
    <source>
        <dbReference type="ARBA" id="ARBA00048543"/>
    </source>
</evidence>
<feature type="binding site" evidence="9">
    <location>
        <position position="18"/>
    </location>
    <ligand>
        <name>NADPH</name>
        <dbReference type="ChEBI" id="CHEBI:57783"/>
    </ligand>
</feature>
<feature type="binding site" evidence="9">
    <location>
        <position position="203"/>
    </location>
    <ligand>
        <name>1-deoxy-D-xylulose 5-phosphate</name>
        <dbReference type="ChEBI" id="CHEBI:57792"/>
    </ligand>
</feature>
<comment type="function">
    <text evidence="9">Catalyzes the NADPH-dependent rearrangement and reduction of 1-deoxy-D-xylulose-5-phosphate (DXP) to 2-C-methyl-D-erythritol 4-phosphate (MEP).</text>
</comment>
<dbReference type="EC" id="1.1.1.267" evidence="9"/>
<evidence type="ECO:0000259" key="12">
    <source>
        <dbReference type="Pfam" id="PF13288"/>
    </source>
</evidence>
<evidence type="ECO:0000256" key="1">
    <source>
        <dbReference type="ARBA" id="ARBA00005094"/>
    </source>
</evidence>
<feature type="domain" description="1-deoxy-D-xylulose 5-phosphate reductoisomerase C-terminal" evidence="11">
    <location>
        <begin position="150"/>
        <end position="233"/>
    </location>
</feature>
<dbReference type="InterPro" id="IPR013512">
    <property type="entry name" value="DXP_reductoisomerase_N"/>
</dbReference>
<keyword evidence="5 9" id="KW-0560">Oxidoreductase</keyword>
<feature type="binding site" evidence="9">
    <location>
        <position position="130"/>
    </location>
    <ligand>
        <name>NADPH</name>
        <dbReference type="ChEBI" id="CHEBI:57783"/>
    </ligand>
</feature>
<evidence type="ECO:0000256" key="3">
    <source>
        <dbReference type="ARBA" id="ARBA00022723"/>
    </source>
</evidence>
<dbReference type="SUPFAM" id="SSF55347">
    <property type="entry name" value="Glyceraldehyde-3-phosphate dehydrogenase-like, C-terminal domain"/>
    <property type="match status" value="1"/>
</dbReference>
<feature type="binding site" evidence="9">
    <location>
        <position position="129"/>
    </location>
    <ligand>
        <name>1-deoxy-D-xylulose 5-phosphate</name>
        <dbReference type="ChEBI" id="CHEBI:57792"/>
    </ligand>
</feature>
<evidence type="ECO:0000256" key="6">
    <source>
        <dbReference type="ARBA" id="ARBA00023211"/>
    </source>
</evidence>
<feature type="binding site" evidence="9">
    <location>
        <position position="44"/>
    </location>
    <ligand>
        <name>NADPH</name>
        <dbReference type="ChEBI" id="CHEBI:57783"/>
    </ligand>
</feature>
<dbReference type="PANTHER" id="PTHR30525:SF0">
    <property type="entry name" value="1-DEOXY-D-XYLULOSE 5-PHOSPHATE REDUCTOISOMERASE, CHLOROPLASTIC"/>
    <property type="match status" value="1"/>
</dbReference>
<evidence type="ECO:0000256" key="5">
    <source>
        <dbReference type="ARBA" id="ARBA00023002"/>
    </source>
</evidence>
<feature type="domain" description="DXP reductoisomerase C-terminal" evidence="12">
    <location>
        <begin position="265"/>
        <end position="381"/>
    </location>
</feature>
<keyword evidence="4 9" id="KW-0521">NADP</keyword>
<dbReference type="PIRSF" id="PIRSF006205">
    <property type="entry name" value="Dxp_reductismrs"/>
    <property type="match status" value="1"/>
</dbReference>
<feature type="binding site" evidence="9">
    <location>
        <position position="180"/>
    </location>
    <ligand>
        <name>1-deoxy-D-xylulose 5-phosphate</name>
        <dbReference type="ChEBI" id="CHEBI:57792"/>
    </ligand>
</feature>
<dbReference type="GO" id="GO:0016853">
    <property type="term" value="F:isomerase activity"/>
    <property type="evidence" value="ECO:0007669"/>
    <property type="project" value="UniProtKB-KW"/>
</dbReference>
<dbReference type="InterPro" id="IPR003821">
    <property type="entry name" value="DXP_reductoisomerase"/>
</dbReference>
<keyword evidence="3 9" id="KW-0479">Metal-binding</keyword>
<dbReference type="SUPFAM" id="SSF69055">
    <property type="entry name" value="1-deoxy-D-xylulose-5-phosphate reductoisomerase, C-terminal domain"/>
    <property type="match status" value="1"/>
</dbReference>
<dbReference type="GO" id="GO:0051484">
    <property type="term" value="P:isopentenyl diphosphate biosynthetic process, methylerythritol 4-phosphate pathway involved in terpenoid biosynthetic process"/>
    <property type="evidence" value="ECO:0007669"/>
    <property type="project" value="UniProtKB-ARBA"/>
</dbReference>
<dbReference type="EMBL" id="DSVQ01000016">
    <property type="protein sequence ID" value="HGT40284.1"/>
    <property type="molecule type" value="Genomic_DNA"/>
</dbReference>
<dbReference type="PANTHER" id="PTHR30525">
    <property type="entry name" value="1-DEOXY-D-XYLULOSE 5-PHOSPHATE REDUCTOISOMERASE"/>
    <property type="match status" value="1"/>
</dbReference>
<proteinExistence type="inferred from homology"/>
<dbReference type="Gene3D" id="1.10.1740.10">
    <property type="match status" value="1"/>
</dbReference>
<comment type="similarity">
    <text evidence="2 9">Belongs to the DXR family.</text>
</comment>
<dbReference type="Pfam" id="PF08436">
    <property type="entry name" value="DXP_redisom_C"/>
    <property type="match status" value="1"/>
</dbReference>
<feature type="domain" description="1-deoxy-D-xylulose 5-phosphate reductoisomerase N-terminal" evidence="10">
    <location>
        <begin position="10"/>
        <end position="136"/>
    </location>
</feature>
<keyword evidence="9" id="KW-0460">Magnesium</keyword>
<comment type="cofactor">
    <cofactor evidence="9">
        <name>Mg(2+)</name>
        <dbReference type="ChEBI" id="CHEBI:18420"/>
    </cofactor>
    <cofactor evidence="9">
        <name>Mn(2+)</name>
        <dbReference type="ChEBI" id="CHEBI:29035"/>
    </cofactor>
</comment>
<dbReference type="Pfam" id="PF02670">
    <property type="entry name" value="DXP_reductoisom"/>
    <property type="match status" value="1"/>
</dbReference>
<reference evidence="13" key="1">
    <citation type="journal article" date="2020" name="mSystems">
        <title>Genome- and Community-Level Interaction Insights into Carbon Utilization and Element Cycling Functions of Hydrothermarchaeota in Hydrothermal Sediment.</title>
        <authorList>
            <person name="Zhou Z."/>
            <person name="Liu Y."/>
            <person name="Xu W."/>
            <person name="Pan J."/>
            <person name="Luo Z.H."/>
            <person name="Li M."/>
        </authorList>
    </citation>
    <scope>NUCLEOTIDE SEQUENCE [LARGE SCALE GENOMIC DNA]</scope>
    <source>
        <strain evidence="13">SpSt-508</strain>
    </source>
</reference>
<feature type="binding site" evidence="9">
    <location>
        <position position="156"/>
    </location>
    <ligand>
        <name>1-deoxy-D-xylulose 5-phosphate</name>
        <dbReference type="ChEBI" id="CHEBI:57792"/>
    </ligand>
</feature>
<dbReference type="NCBIfam" id="TIGR00243">
    <property type="entry name" value="Dxr"/>
    <property type="match status" value="1"/>
</dbReference>
<gene>
    <name evidence="9" type="primary">dxr</name>
    <name evidence="13" type="ORF">ENS64_13635</name>
</gene>
<comment type="pathway">
    <text evidence="1 9">Isoprenoid biosynthesis; isopentenyl diphosphate biosynthesis via DXP pathway; isopentenyl diphosphate from 1-deoxy-D-xylulose 5-phosphate: step 1/6.</text>
</comment>
<feature type="binding site" evidence="9">
    <location>
        <position position="43"/>
    </location>
    <ligand>
        <name>NADPH</name>
        <dbReference type="ChEBI" id="CHEBI:57783"/>
    </ligand>
</feature>
<dbReference type="InterPro" id="IPR036169">
    <property type="entry name" value="DXPR_C_sf"/>
</dbReference>
<feature type="binding site" evidence="9">
    <location>
        <position position="225"/>
    </location>
    <ligand>
        <name>Mn(2+)</name>
        <dbReference type="ChEBI" id="CHEBI:29035"/>
    </ligand>
</feature>
<comment type="caution">
    <text evidence="9">Lacks conserved residue(s) required for the propagation of feature annotation.</text>
</comment>
<comment type="catalytic activity">
    <reaction evidence="8">
        <text>2-C-methyl-D-erythritol 4-phosphate + NADP(+) = 1-deoxy-D-xylulose 5-phosphate + NADPH + H(+)</text>
        <dbReference type="Rhea" id="RHEA:13717"/>
        <dbReference type="ChEBI" id="CHEBI:15378"/>
        <dbReference type="ChEBI" id="CHEBI:57783"/>
        <dbReference type="ChEBI" id="CHEBI:57792"/>
        <dbReference type="ChEBI" id="CHEBI:58262"/>
        <dbReference type="ChEBI" id="CHEBI:58349"/>
        <dbReference type="EC" id="1.1.1.267"/>
    </reaction>
    <physiologicalReaction direction="right-to-left" evidence="8">
        <dbReference type="Rhea" id="RHEA:13719"/>
    </physiologicalReaction>
</comment>
<evidence type="ECO:0000256" key="7">
    <source>
        <dbReference type="ARBA" id="ARBA00023229"/>
    </source>
</evidence>
<accession>A0A7C4QQJ0</accession>
<feature type="binding site" evidence="9">
    <location>
        <position position="156"/>
    </location>
    <ligand>
        <name>Mn(2+)</name>
        <dbReference type="ChEBI" id="CHEBI:29035"/>
    </ligand>
</feature>
<sequence length="388" mass="42430">MPDGPGMNRIVVLGASGSIGTSCLEVAAAHPERLRVVGLAVRRNWERLLGQVRRFQPRWAVVADAGCRSAVEECSPPPGTEWEFGDAAIERMVQQPEVDTVVSAIVGAAGLRGTWAALEAGKRVALANKETLVVGGPLVSQLAAHTGAELIPVDSEHSAVFQALQCGRRDDVRRIVLTASGGPFRGWSREQLRQVTVAQALAHPTWQMGPKITIDSATLMNKALEIIEARWLFGLAAEQIEVVIHPQSIVHSMVEFIDGSTVAQLSPPDMKLPIQYALTYPHRWEGISPRMDWTRATELTFSPPDFEAFPALALGFEVARRGGTCGAVLNAANETAVQRFLEGSLRFDQITTVCQDVLRHHCFDPHPTLSGLLQQDAWARQEAFRWKC</sequence>
<feature type="binding site" evidence="9">
    <location>
        <position position="17"/>
    </location>
    <ligand>
        <name>NADPH</name>
        <dbReference type="ChEBI" id="CHEBI:57783"/>
    </ligand>
</feature>
<dbReference type="GO" id="GO:0070402">
    <property type="term" value="F:NADPH binding"/>
    <property type="evidence" value="ECO:0007669"/>
    <property type="project" value="InterPro"/>
</dbReference>
<dbReference type="UniPathway" id="UPA00056">
    <property type="reaction ID" value="UER00092"/>
</dbReference>
<name>A0A7C4QQJ0_9PLAN</name>
<feature type="binding site" evidence="9">
    <location>
        <position position="154"/>
    </location>
    <ligand>
        <name>Mn(2+)</name>
        <dbReference type="ChEBI" id="CHEBI:29035"/>
    </ligand>
</feature>
<evidence type="ECO:0000256" key="4">
    <source>
        <dbReference type="ARBA" id="ARBA00022857"/>
    </source>
</evidence>
<feature type="binding site" evidence="9">
    <location>
        <position position="128"/>
    </location>
    <ligand>
        <name>NADPH</name>
        <dbReference type="ChEBI" id="CHEBI:57783"/>
    </ligand>
</feature>
<evidence type="ECO:0000259" key="10">
    <source>
        <dbReference type="Pfam" id="PF02670"/>
    </source>
</evidence>
<feature type="binding site" evidence="9">
    <location>
        <position position="216"/>
    </location>
    <ligand>
        <name>1-deoxy-D-xylulose 5-phosphate</name>
        <dbReference type="ChEBI" id="CHEBI:57792"/>
    </ligand>
</feature>
<keyword evidence="6 9" id="KW-0464">Manganese</keyword>
<dbReference type="HAMAP" id="MF_00183">
    <property type="entry name" value="DXP_reductoisom"/>
    <property type="match status" value="1"/>
</dbReference>
<evidence type="ECO:0000256" key="2">
    <source>
        <dbReference type="ARBA" id="ARBA00006825"/>
    </source>
</evidence>
<feature type="binding site" evidence="9">
    <location>
        <position position="225"/>
    </location>
    <ligand>
        <name>1-deoxy-D-xylulose 5-phosphate</name>
        <dbReference type="ChEBI" id="CHEBI:57792"/>
    </ligand>
</feature>
<dbReference type="Gene3D" id="3.40.50.720">
    <property type="entry name" value="NAD(P)-binding Rossmann-like Domain"/>
    <property type="match status" value="1"/>
</dbReference>
<protein>
    <recommendedName>
        <fullName evidence="9">1-deoxy-D-xylulose 5-phosphate reductoisomerase</fullName>
        <shortName evidence="9">DXP reductoisomerase</shortName>
        <ecNumber evidence="9">1.1.1.267</ecNumber>
    </recommendedName>
    <alternativeName>
        <fullName evidence="9">1-deoxyxylulose-5-phosphate reductoisomerase</fullName>
    </alternativeName>
    <alternativeName>
        <fullName evidence="9">2-C-methyl-D-erythritol 4-phosphate synthase</fullName>
    </alternativeName>
</protein>
<feature type="binding site" evidence="9">
    <location>
        <position position="209"/>
    </location>
    <ligand>
        <name>NADPH</name>
        <dbReference type="ChEBI" id="CHEBI:57783"/>
    </ligand>
</feature>
<dbReference type="InterPro" id="IPR013644">
    <property type="entry name" value="DXP_reductoisomerase_C"/>
</dbReference>
<comment type="caution">
    <text evidence="13">The sequence shown here is derived from an EMBL/GenBank/DDBJ whole genome shotgun (WGS) entry which is preliminary data.</text>
</comment>
<feature type="binding site" evidence="9">
    <location>
        <position position="222"/>
    </location>
    <ligand>
        <name>1-deoxy-D-xylulose 5-phosphate</name>
        <dbReference type="ChEBI" id="CHEBI:57792"/>
    </ligand>
</feature>
<evidence type="ECO:0000256" key="9">
    <source>
        <dbReference type="HAMAP-Rule" id="MF_00183"/>
    </source>
</evidence>
<organism evidence="13">
    <name type="scientific">Schlesneria paludicola</name>
    <dbReference type="NCBI Taxonomy" id="360056"/>
    <lineage>
        <taxon>Bacteria</taxon>
        <taxon>Pseudomonadati</taxon>
        <taxon>Planctomycetota</taxon>
        <taxon>Planctomycetia</taxon>
        <taxon>Planctomycetales</taxon>
        <taxon>Planctomycetaceae</taxon>
        <taxon>Schlesneria</taxon>
    </lineage>
</organism>
<dbReference type="InterPro" id="IPR036291">
    <property type="entry name" value="NAD(P)-bd_dom_sf"/>
</dbReference>
<dbReference type="FunFam" id="3.40.50.720:FF:000045">
    <property type="entry name" value="1-deoxy-D-xylulose 5-phosphate reductoisomerase"/>
    <property type="match status" value="1"/>
</dbReference>
<keyword evidence="7 9" id="KW-0414">Isoprene biosynthesis</keyword>
<dbReference type="InterPro" id="IPR026877">
    <property type="entry name" value="DXPR_C"/>
</dbReference>
<keyword evidence="13" id="KW-0413">Isomerase</keyword>
<feature type="binding site" evidence="9">
    <location>
        <position position="155"/>
    </location>
    <ligand>
        <name>1-deoxy-D-xylulose 5-phosphate</name>
        <dbReference type="ChEBI" id="CHEBI:57792"/>
    </ligand>
</feature>